<dbReference type="Gene3D" id="2.120.10.30">
    <property type="entry name" value="TolB, C-terminal domain"/>
    <property type="match status" value="1"/>
</dbReference>
<name>A0A0P1GLZ6_9RHOB</name>
<gene>
    <name evidence="2" type="primary">yliI</name>
    <name evidence="2" type="ORF">TM5383_00374</name>
</gene>
<dbReference type="Proteomes" id="UP000051681">
    <property type="component" value="Unassembled WGS sequence"/>
</dbReference>
<dbReference type="InterPro" id="IPR011041">
    <property type="entry name" value="Quinoprot_gluc/sorb_DH_b-prop"/>
</dbReference>
<dbReference type="InterPro" id="IPR012938">
    <property type="entry name" value="Glc/Sorbosone_DH"/>
</dbReference>
<dbReference type="EMBL" id="CYSF01000002">
    <property type="protein sequence ID" value="CUH83190.1"/>
    <property type="molecule type" value="Genomic_DNA"/>
</dbReference>
<proteinExistence type="predicted"/>
<evidence type="ECO:0000259" key="1">
    <source>
        <dbReference type="Pfam" id="PF07995"/>
    </source>
</evidence>
<evidence type="ECO:0000313" key="2">
    <source>
        <dbReference type="EMBL" id="CUH83190.1"/>
    </source>
</evidence>
<accession>A0A0P1GLZ6</accession>
<reference evidence="2 3" key="1">
    <citation type="submission" date="2015-09" db="EMBL/GenBank/DDBJ databases">
        <authorList>
            <consortium name="Swine Surveillance"/>
        </authorList>
    </citation>
    <scope>NUCLEOTIDE SEQUENCE [LARGE SCALE GENOMIC DNA]</scope>
    <source>
        <strain evidence="2 3">CECT 8383</strain>
    </source>
</reference>
<evidence type="ECO:0000313" key="3">
    <source>
        <dbReference type="Proteomes" id="UP000051681"/>
    </source>
</evidence>
<sequence length="405" mass="44013">MLPRNNDRPQNRRTILRNALRVGMIVGLGFTTAAVTTPIGAPSAHAATGVEYRIEQMAEGFDVPWSLAFLPNGNMLITERSGELLRVSPQGSKVNIGGLPDIEAVGQGGLLDVAVAADYATSHHIFISYTRQLPGGIGVAVSRAELRPTENTLQNVTQIFSDTRGNDTGRHFGGRLALQGRDHLFLTIGDMGARNEAQNTSSLWGKVLRLTQDGAIPDGNPFNMRRKGRHEIWSLGHRNPQGAALDAGGQLWTSEHGARGGDEINRLSPGLNYGWPVISYGRHYNGRKIGQGTAKRGMEQPQHYWDPSIAPSGLAIYDGKMFPEWRGDLFIGSLKLDHIAHLSGRNRGQVGGVFGSAFGQNATGITESRIQTPETDRVRDVRVGPDGALWFLSEGNGALYRLSRR</sequence>
<dbReference type="PANTHER" id="PTHR19328:SF75">
    <property type="entry name" value="ALDOSE SUGAR DEHYDROGENASE YLII"/>
    <property type="match status" value="1"/>
</dbReference>
<dbReference type="Pfam" id="PF07995">
    <property type="entry name" value="GSDH"/>
    <property type="match status" value="1"/>
</dbReference>
<dbReference type="EC" id="1.1.5.-" evidence="2"/>
<dbReference type="InterPro" id="IPR011042">
    <property type="entry name" value="6-blade_b-propeller_TolB-like"/>
</dbReference>
<feature type="domain" description="Glucose/Sorbosone dehydrogenase" evidence="1">
    <location>
        <begin position="61"/>
        <end position="401"/>
    </location>
</feature>
<dbReference type="STRING" id="340021.TM5383_00374"/>
<keyword evidence="3" id="KW-1185">Reference proteome</keyword>
<dbReference type="RefSeq" id="WP_231724989.1">
    <property type="nucleotide sequence ID" value="NZ_CYSF01000002.1"/>
</dbReference>
<keyword evidence="2" id="KW-0560">Oxidoreductase</keyword>
<organism evidence="2 3">
    <name type="scientific">Thalassovita mediterranea</name>
    <dbReference type="NCBI Taxonomy" id="340021"/>
    <lineage>
        <taxon>Bacteria</taxon>
        <taxon>Pseudomonadati</taxon>
        <taxon>Pseudomonadota</taxon>
        <taxon>Alphaproteobacteria</taxon>
        <taxon>Rhodobacterales</taxon>
        <taxon>Roseobacteraceae</taxon>
        <taxon>Thalassovita</taxon>
    </lineage>
</organism>
<dbReference type="PANTHER" id="PTHR19328">
    <property type="entry name" value="HEDGEHOG-INTERACTING PROTEIN"/>
    <property type="match status" value="1"/>
</dbReference>
<dbReference type="GO" id="GO:0016491">
    <property type="term" value="F:oxidoreductase activity"/>
    <property type="evidence" value="ECO:0007669"/>
    <property type="project" value="UniProtKB-KW"/>
</dbReference>
<dbReference type="SUPFAM" id="SSF50952">
    <property type="entry name" value="Soluble quinoprotein glucose dehydrogenase"/>
    <property type="match status" value="1"/>
</dbReference>
<dbReference type="AlphaFoldDB" id="A0A0P1GLZ6"/>
<protein>
    <submittedName>
        <fullName evidence="2">Soluble aldose sugar dehydrogenase YliI</fullName>
        <ecNumber evidence="2">1.1.5.-</ecNumber>
    </submittedName>
</protein>